<keyword evidence="1" id="KW-0813">Transport</keyword>
<dbReference type="InterPro" id="IPR017871">
    <property type="entry name" value="ABC_transporter-like_CS"/>
</dbReference>
<evidence type="ECO:0000259" key="4">
    <source>
        <dbReference type="PROSITE" id="PS50893"/>
    </source>
</evidence>
<dbReference type="GO" id="GO:0005524">
    <property type="term" value="F:ATP binding"/>
    <property type="evidence" value="ECO:0007669"/>
    <property type="project" value="UniProtKB-KW"/>
</dbReference>
<accession>A0ABW9ZTA4</accession>
<sequence>MFLNVSGIGKKFGGKWVLKDINFSQERFRKIAIAGETGSGKSTLLKIIAGLEQPDAGIAYLEGKKVPGPHDTLIPGHPGIAYLSQHFELRNNYRVEELLSYANQLSEEDANTLFAVCRIDHLVKRKVDQLSGGEKQRIALARLLIGSPKLLLLDEPFSNMDPIHKNLLKSVLDDIGERLQITCILTSHDPMDTLSWADEIIVMRAGNVVQEGGPPEIYHHPVNEYVAGLFGNYNLLTHDVIQHISKEKRFTGTAKRTFIRPEQLELTRDATSPITIRRQSFQGMYTMLELRAGSATIIAKASGPAFKNGENVGVSLSAAYQFHQIG</sequence>
<dbReference type="SUPFAM" id="SSF52540">
    <property type="entry name" value="P-loop containing nucleoside triphosphate hydrolases"/>
    <property type="match status" value="1"/>
</dbReference>
<evidence type="ECO:0000256" key="3">
    <source>
        <dbReference type="ARBA" id="ARBA00022840"/>
    </source>
</evidence>
<organism evidence="5 6">
    <name type="scientific">Sediminibacterium roseum</name>
    <dbReference type="NCBI Taxonomy" id="1978412"/>
    <lineage>
        <taxon>Bacteria</taxon>
        <taxon>Pseudomonadati</taxon>
        <taxon>Bacteroidota</taxon>
        <taxon>Chitinophagia</taxon>
        <taxon>Chitinophagales</taxon>
        <taxon>Chitinophagaceae</taxon>
        <taxon>Sediminibacterium</taxon>
    </lineage>
</organism>
<evidence type="ECO:0000313" key="6">
    <source>
        <dbReference type="Proteomes" id="UP000753802"/>
    </source>
</evidence>
<dbReference type="InterPro" id="IPR027417">
    <property type="entry name" value="P-loop_NTPase"/>
</dbReference>
<evidence type="ECO:0000256" key="2">
    <source>
        <dbReference type="ARBA" id="ARBA00022741"/>
    </source>
</evidence>
<dbReference type="InterPro" id="IPR050093">
    <property type="entry name" value="ABC_SmlMolc_Importer"/>
</dbReference>
<dbReference type="InterPro" id="IPR003593">
    <property type="entry name" value="AAA+_ATPase"/>
</dbReference>
<dbReference type="EMBL" id="JAACJS010000012">
    <property type="protein sequence ID" value="NCI50358.1"/>
    <property type="molecule type" value="Genomic_DNA"/>
</dbReference>
<dbReference type="SUPFAM" id="SSF50331">
    <property type="entry name" value="MOP-like"/>
    <property type="match status" value="1"/>
</dbReference>
<keyword evidence="3 5" id="KW-0067">ATP-binding</keyword>
<gene>
    <name evidence="5" type="ORF">GWC95_10525</name>
</gene>
<dbReference type="PANTHER" id="PTHR42781:SF4">
    <property type="entry name" value="SPERMIDINE_PUTRESCINE IMPORT ATP-BINDING PROTEIN POTA"/>
    <property type="match status" value="1"/>
</dbReference>
<dbReference type="Gene3D" id="3.40.50.300">
    <property type="entry name" value="P-loop containing nucleotide triphosphate hydrolases"/>
    <property type="match status" value="1"/>
</dbReference>
<feature type="domain" description="ABC transporter" evidence="4">
    <location>
        <begin position="3"/>
        <end position="230"/>
    </location>
</feature>
<evidence type="ECO:0000256" key="1">
    <source>
        <dbReference type="ARBA" id="ARBA00022448"/>
    </source>
</evidence>
<dbReference type="Proteomes" id="UP000753802">
    <property type="component" value="Unassembled WGS sequence"/>
</dbReference>
<reference evidence="5 6" key="1">
    <citation type="submission" date="2020-01" db="EMBL/GenBank/DDBJ databases">
        <title>Genome analysis.</title>
        <authorList>
            <person name="Wu S."/>
            <person name="Wang G."/>
        </authorList>
    </citation>
    <scope>NUCLEOTIDE SEQUENCE [LARGE SCALE GENOMIC DNA]</scope>
    <source>
        <strain evidence="5 6">SYL130</strain>
    </source>
</reference>
<keyword evidence="2" id="KW-0547">Nucleotide-binding</keyword>
<dbReference type="RefSeq" id="WP_161818660.1">
    <property type="nucleotide sequence ID" value="NZ_JAACJS010000012.1"/>
</dbReference>
<name>A0ABW9ZTA4_9BACT</name>
<proteinExistence type="predicted"/>
<dbReference type="Pfam" id="PF08402">
    <property type="entry name" value="TOBE_2"/>
    <property type="match status" value="1"/>
</dbReference>
<dbReference type="PROSITE" id="PS50893">
    <property type="entry name" value="ABC_TRANSPORTER_2"/>
    <property type="match status" value="1"/>
</dbReference>
<protein>
    <submittedName>
        <fullName evidence="5">ABC transporter ATP-binding protein</fullName>
    </submittedName>
</protein>
<dbReference type="InterPro" id="IPR008995">
    <property type="entry name" value="Mo/tungstate-bd_C_term_dom"/>
</dbReference>
<dbReference type="InterPro" id="IPR013611">
    <property type="entry name" value="Transp-assoc_OB_typ2"/>
</dbReference>
<evidence type="ECO:0000313" key="5">
    <source>
        <dbReference type="EMBL" id="NCI50358.1"/>
    </source>
</evidence>
<dbReference type="SMART" id="SM00382">
    <property type="entry name" value="AAA"/>
    <property type="match status" value="1"/>
</dbReference>
<dbReference type="PANTHER" id="PTHR42781">
    <property type="entry name" value="SPERMIDINE/PUTRESCINE IMPORT ATP-BINDING PROTEIN POTA"/>
    <property type="match status" value="1"/>
</dbReference>
<dbReference type="Pfam" id="PF00005">
    <property type="entry name" value="ABC_tran"/>
    <property type="match status" value="1"/>
</dbReference>
<dbReference type="PROSITE" id="PS00211">
    <property type="entry name" value="ABC_TRANSPORTER_1"/>
    <property type="match status" value="1"/>
</dbReference>
<dbReference type="InterPro" id="IPR003439">
    <property type="entry name" value="ABC_transporter-like_ATP-bd"/>
</dbReference>
<keyword evidence="6" id="KW-1185">Reference proteome</keyword>
<comment type="caution">
    <text evidence="5">The sequence shown here is derived from an EMBL/GenBank/DDBJ whole genome shotgun (WGS) entry which is preliminary data.</text>
</comment>